<comment type="caution">
    <text evidence="1">The sequence shown here is derived from an EMBL/GenBank/DDBJ whole genome shotgun (WGS) entry which is preliminary data.</text>
</comment>
<gene>
    <name evidence="1" type="ORF">LOK49_LG10G02339</name>
</gene>
<name>A0ACC0GA66_9ERIC</name>
<organism evidence="1 2">
    <name type="scientific">Camellia lanceoleosa</name>
    <dbReference type="NCBI Taxonomy" id="1840588"/>
    <lineage>
        <taxon>Eukaryota</taxon>
        <taxon>Viridiplantae</taxon>
        <taxon>Streptophyta</taxon>
        <taxon>Embryophyta</taxon>
        <taxon>Tracheophyta</taxon>
        <taxon>Spermatophyta</taxon>
        <taxon>Magnoliopsida</taxon>
        <taxon>eudicotyledons</taxon>
        <taxon>Gunneridae</taxon>
        <taxon>Pentapetalae</taxon>
        <taxon>asterids</taxon>
        <taxon>Ericales</taxon>
        <taxon>Theaceae</taxon>
        <taxon>Camellia</taxon>
    </lineage>
</organism>
<dbReference type="Proteomes" id="UP001060215">
    <property type="component" value="Chromosome 10"/>
</dbReference>
<proteinExistence type="predicted"/>
<accession>A0ACC0GA66</accession>
<reference evidence="1 2" key="1">
    <citation type="journal article" date="2022" name="Plant J.">
        <title>Chromosome-level genome of Camellia lanceoleosa provides a valuable resource for understanding genome evolution and self-incompatibility.</title>
        <authorList>
            <person name="Gong W."/>
            <person name="Xiao S."/>
            <person name="Wang L."/>
            <person name="Liao Z."/>
            <person name="Chang Y."/>
            <person name="Mo W."/>
            <person name="Hu G."/>
            <person name="Li W."/>
            <person name="Zhao G."/>
            <person name="Zhu H."/>
            <person name="Hu X."/>
            <person name="Ji K."/>
            <person name="Xiang X."/>
            <person name="Song Q."/>
            <person name="Yuan D."/>
            <person name="Jin S."/>
            <person name="Zhang L."/>
        </authorList>
    </citation>
    <scope>NUCLEOTIDE SEQUENCE [LARGE SCALE GENOMIC DNA]</scope>
    <source>
        <strain evidence="1">SQ_2022a</strain>
    </source>
</reference>
<evidence type="ECO:0000313" key="1">
    <source>
        <dbReference type="EMBL" id="KAI7997075.1"/>
    </source>
</evidence>
<evidence type="ECO:0000313" key="2">
    <source>
        <dbReference type="Proteomes" id="UP001060215"/>
    </source>
</evidence>
<protein>
    <submittedName>
        <fullName evidence="1">Receptor-like protein 9DC2</fullName>
    </submittedName>
</protein>
<dbReference type="EMBL" id="CM045767">
    <property type="protein sequence ID" value="KAI7997075.1"/>
    <property type="molecule type" value="Genomic_DNA"/>
</dbReference>
<sequence>MDRGITSFVGSKESSQVGGWARESGGGRGWGGEIGSQGEEKGVLGLVGSGRGYGRRRMVAGGGWERSCRRVLVSGQCLNDQSTLLLQLKNNLRYNSTVSVKLVNWTQTTDCCRWKGVTCNKEGHVTGLDLNSESISGGINHLSSLFSLQFLQNLNLAYNNFNFTQIPPSFGNLTRLTHLNLSNANLAGQIPIVLSHMTKLVTLDLSTLYFPGAPSLKLENPNLLKLVQNLTGLKTLLLDGVNISAQSSQWCEAISSSLPNLRVLSLSNCNLSGPIDSSLLKLQFLSDIRLGQNNLSARVPEFFADLLNLRSLHLSSSNLDGKFPEKIFQVSTLEALDLSYNRLLQGFLPQFPPNGSLHILVLSNTNFSGTLPDSVGNLKMLSRIELQGCNFNGTIPNTMVNLPQLVHLDLSSNSFTGTIPSFQASKNINYIDLSHNALTGLGFGMGAGVIIGPLMFWKQGSKWCNKHIERLSQRVNSDNSSSTKRTTRPSPKPLINTLGMKPMITQRQNLHLLSILERTEAYRALTHSPTVAGAQAARSERDDRQAIDGGLVEPWRRRRRRRRVVGGGGLAVTNEVVEEVGEREGGDEK</sequence>
<keyword evidence="2" id="KW-1185">Reference proteome</keyword>